<evidence type="ECO:0000256" key="1">
    <source>
        <dbReference type="SAM" id="Phobius"/>
    </source>
</evidence>
<reference evidence="2 3" key="1">
    <citation type="submission" date="2020-02" db="EMBL/GenBank/DDBJ databases">
        <title>Draft genome sequence of Lactococcus sp. Hs30E4-3.</title>
        <authorList>
            <person name="Noda S."/>
            <person name="Yuki M."/>
            <person name="Ohkuma M."/>
        </authorList>
    </citation>
    <scope>NUCLEOTIDE SEQUENCE [LARGE SCALE GENOMIC DNA]</scope>
    <source>
        <strain evidence="2 3">Hs30E4-3</strain>
    </source>
</reference>
<dbReference type="EMBL" id="BLLI01000085">
    <property type="protein sequence ID" value="GFH43375.1"/>
    <property type="molecule type" value="Genomic_DNA"/>
</dbReference>
<sequence length="216" mass="25178">MLNLIVVIIVGAIAYFTLDKRERRIPRWLKIVFWLIVLGLIVAISEELGGIVVLGLLVWWFVRRTSRKKARVTVAKREKEVISDEPDKPQSTYQHLQNPISRYVSTPKRRAALADLESTPKELAGYIHQEIDTFFMNEWTKMAAIYSDETGRFDTDVRDNAARQMREILDAIFAKFAKVKRAELVEKQSINEELKAKHKEEIDIAMQVYEKWQDKS</sequence>
<comment type="caution">
    <text evidence="2">The sequence shown here is derived from an EMBL/GenBank/DDBJ whole genome shotgun (WGS) entry which is preliminary data.</text>
</comment>
<dbReference type="Proteomes" id="UP000480303">
    <property type="component" value="Unassembled WGS sequence"/>
</dbReference>
<dbReference type="AlphaFoldDB" id="A0A6A0BFA0"/>
<keyword evidence="1" id="KW-1133">Transmembrane helix</keyword>
<accession>A0A6A0BFA0</accession>
<feature type="transmembrane region" description="Helical" evidence="1">
    <location>
        <begin position="31"/>
        <end position="62"/>
    </location>
</feature>
<gene>
    <name evidence="2" type="ORF">Hs30E_19260</name>
</gene>
<keyword evidence="3" id="KW-1185">Reference proteome</keyword>
<evidence type="ECO:0000313" key="2">
    <source>
        <dbReference type="EMBL" id="GFH43375.1"/>
    </source>
</evidence>
<proteinExistence type="predicted"/>
<dbReference type="RefSeq" id="WP_172209809.1">
    <property type="nucleotide sequence ID" value="NZ_BLLI01000085.1"/>
</dbReference>
<organism evidence="2 3">
    <name type="scientific">Pseudolactococcus hodotermopsidis</name>
    <dbReference type="NCBI Taxonomy" id="2709157"/>
    <lineage>
        <taxon>Bacteria</taxon>
        <taxon>Bacillati</taxon>
        <taxon>Bacillota</taxon>
        <taxon>Bacilli</taxon>
        <taxon>Lactobacillales</taxon>
        <taxon>Streptococcaceae</taxon>
        <taxon>Pseudolactococcus</taxon>
    </lineage>
</organism>
<name>A0A6A0BFA0_9LACT</name>
<protein>
    <submittedName>
        <fullName evidence="2">Uncharacterized protein</fullName>
    </submittedName>
</protein>
<keyword evidence="1" id="KW-0812">Transmembrane</keyword>
<evidence type="ECO:0000313" key="3">
    <source>
        <dbReference type="Proteomes" id="UP000480303"/>
    </source>
</evidence>
<keyword evidence="1" id="KW-0472">Membrane</keyword>